<keyword evidence="3" id="KW-0732">Signal</keyword>
<name>A0ABQ2NL32_9FLAO</name>
<dbReference type="InterPro" id="IPR001064">
    <property type="entry name" value="Beta/gamma_crystallin"/>
</dbReference>
<organism evidence="5 6">
    <name type="scientific">Cloacibacterium rupense</name>
    <dbReference type="NCBI Taxonomy" id="517423"/>
    <lineage>
        <taxon>Bacteria</taxon>
        <taxon>Pseudomonadati</taxon>
        <taxon>Bacteroidota</taxon>
        <taxon>Flavobacteriia</taxon>
        <taxon>Flavobacteriales</taxon>
        <taxon>Weeksellaceae</taxon>
    </lineage>
</organism>
<dbReference type="InterPro" id="IPR011024">
    <property type="entry name" value="G_crystallin-like"/>
</dbReference>
<feature type="chain" id="PRO_5045944396" description="Beta/gamma crystallin 'Greek key' domain-containing protein" evidence="3">
    <location>
        <begin position="20"/>
        <end position="206"/>
    </location>
</feature>
<dbReference type="SUPFAM" id="SSF49695">
    <property type="entry name" value="gamma-Crystallin-like"/>
    <property type="match status" value="1"/>
</dbReference>
<evidence type="ECO:0000313" key="5">
    <source>
        <dbReference type="EMBL" id="GGP05526.1"/>
    </source>
</evidence>
<keyword evidence="6" id="KW-1185">Reference proteome</keyword>
<reference evidence="6" key="1">
    <citation type="journal article" date="2019" name="Int. J. Syst. Evol. Microbiol.">
        <title>The Global Catalogue of Microorganisms (GCM) 10K type strain sequencing project: providing services to taxonomists for standard genome sequencing and annotation.</title>
        <authorList>
            <consortium name="The Broad Institute Genomics Platform"/>
            <consortium name="The Broad Institute Genome Sequencing Center for Infectious Disease"/>
            <person name="Wu L."/>
            <person name="Ma J."/>
        </authorList>
    </citation>
    <scope>NUCLEOTIDE SEQUENCE [LARGE SCALE GENOMIC DNA]</scope>
    <source>
        <strain evidence="6">CGMCC 1.7656</strain>
    </source>
</reference>
<sequence length="206" mass="23238">MKKFTFALFLSLWSYFSYAQVTIYSECNYRGKYRTLSTKTYANHYQFGLQDNSISSIKIAQGYSVDLYQNSNMTGRKITLTSSDNCLPSIINNSVSSIVVKKIYDDNANSGNISIYRNCGYRGSVTNFPTANYPDLRAKLNGGTPESLQIPNGMVAEFYSGTYYSGRLLGRYTSNQNCLTSEVRDFAKSLKVYKNTSENEVKPQPK</sequence>
<gene>
    <name evidence="5" type="ORF">GCM10010992_21960</name>
</gene>
<evidence type="ECO:0000256" key="1">
    <source>
        <dbReference type="ARBA" id="ARBA00009646"/>
    </source>
</evidence>
<keyword evidence="2" id="KW-0677">Repeat</keyword>
<proteinExistence type="inferred from homology"/>
<dbReference type="PROSITE" id="PS50915">
    <property type="entry name" value="CRYSTALLIN_BETA_GAMMA"/>
    <property type="match status" value="1"/>
</dbReference>
<feature type="signal peptide" evidence="3">
    <location>
        <begin position="1"/>
        <end position="19"/>
    </location>
</feature>
<evidence type="ECO:0000313" key="6">
    <source>
        <dbReference type="Proteomes" id="UP000620064"/>
    </source>
</evidence>
<accession>A0ABQ2NL32</accession>
<protein>
    <recommendedName>
        <fullName evidence="4">Beta/gamma crystallin 'Greek key' domain-containing protein</fullName>
    </recommendedName>
</protein>
<dbReference type="SMART" id="SM00247">
    <property type="entry name" value="XTALbg"/>
    <property type="match status" value="1"/>
</dbReference>
<dbReference type="Gene3D" id="2.60.20.10">
    <property type="entry name" value="Crystallins"/>
    <property type="match status" value="2"/>
</dbReference>
<feature type="domain" description="Beta/gamma crystallin 'Greek key'" evidence="4">
    <location>
        <begin position="19"/>
        <end position="61"/>
    </location>
</feature>
<evidence type="ECO:0000256" key="3">
    <source>
        <dbReference type="SAM" id="SignalP"/>
    </source>
</evidence>
<evidence type="ECO:0000256" key="2">
    <source>
        <dbReference type="ARBA" id="ARBA00022737"/>
    </source>
</evidence>
<dbReference type="Proteomes" id="UP000620064">
    <property type="component" value="Unassembled WGS sequence"/>
</dbReference>
<dbReference type="RefSeq" id="WP_188618176.1">
    <property type="nucleotide sequence ID" value="NZ_BMLV01000005.1"/>
</dbReference>
<comment type="caution">
    <text evidence="5">The sequence shown here is derived from an EMBL/GenBank/DDBJ whole genome shotgun (WGS) entry which is preliminary data.</text>
</comment>
<evidence type="ECO:0000259" key="4">
    <source>
        <dbReference type="PROSITE" id="PS50915"/>
    </source>
</evidence>
<dbReference type="EMBL" id="BMLV01000005">
    <property type="protein sequence ID" value="GGP05526.1"/>
    <property type="molecule type" value="Genomic_DNA"/>
</dbReference>
<comment type="similarity">
    <text evidence="1">Belongs to the beta/gamma-crystallin family.</text>
</comment>